<dbReference type="Gene3D" id="3.90.105.10">
    <property type="entry name" value="Molybdopterin biosynthesis moea protein, domain 2"/>
    <property type="match status" value="1"/>
</dbReference>
<dbReference type="PROSITE" id="PS01079">
    <property type="entry name" value="MOCF_BIOSYNTHESIS_2"/>
    <property type="match status" value="1"/>
</dbReference>
<evidence type="ECO:0000256" key="5">
    <source>
        <dbReference type="ARBA" id="ARBA00047317"/>
    </source>
</evidence>
<comment type="caution">
    <text evidence="8">The sequence shown here is derived from an EMBL/GenBank/DDBJ whole genome shotgun (WGS) entry which is preliminary data.</text>
</comment>
<name>A0ABQ4QEJ8_9HYPH</name>
<evidence type="ECO:0000313" key="8">
    <source>
        <dbReference type="EMBL" id="GJD43327.1"/>
    </source>
</evidence>
<evidence type="ECO:0000256" key="4">
    <source>
        <dbReference type="ARBA" id="ARBA00023150"/>
    </source>
</evidence>
<dbReference type="NCBIfam" id="TIGR00177">
    <property type="entry name" value="molyb_syn"/>
    <property type="match status" value="1"/>
</dbReference>
<keyword evidence="9" id="KW-1185">Reference proteome</keyword>
<dbReference type="SUPFAM" id="SSF63882">
    <property type="entry name" value="MoeA N-terminal region -like"/>
    <property type="match status" value="1"/>
</dbReference>
<dbReference type="SMART" id="SM00852">
    <property type="entry name" value="MoCF_biosynth"/>
    <property type="match status" value="1"/>
</dbReference>
<dbReference type="Gene3D" id="3.40.980.10">
    <property type="entry name" value="MoaB/Mog-like domain"/>
    <property type="match status" value="1"/>
</dbReference>
<accession>A0ABQ4QEJ8</accession>
<dbReference type="CDD" id="cd00887">
    <property type="entry name" value="MoeA"/>
    <property type="match status" value="1"/>
</dbReference>
<sequence>MTRLSDDCFDPSAPVMSVAEAAATILARFPVVAGVESVPLSRADGRIAAADILAEIDVPPFDNAAVDGYAVRFSDLSEAGPTRLPVRGRLPAGAAPAPLDASAADRIFTGAAMPAGADTVFMQEDVAVVADGVALPAGIVRGANRRPAGEDIARGSVAIPAGRRLRPQDLALAAAIGRGDLSVRRALRVAVFSTGNELTEPGGLRAASGIHDSNRVMLIALLRRLGADATDLGILRDEPASLAAALRAAAESHDLILTSGGVSVGEEDHVKGAVAAAGSLAFWRLAIKPGRPVAVGMVAGTPFVGLPGNPVAAYVTLAFVVRPLLDRLGGAVHEPALGVPVRSAFALSRKSGRREFLRVCVTRAADGAFEAALFPRGGSGTITSLTGSDGLADVPEPVTRIEPGDTLAFHPYPTLW</sequence>
<dbReference type="Pfam" id="PF03454">
    <property type="entry name" value="MoeA_C"/>
    <property type="match status" value="1"/>
</dbReference>
<evidence type="ECO:0000259" key="7">
    <source>
        <dbReference type="SMART" id="SM00852"/>
    </source>
</evidence>
<comment type="cofactor">
    <cofactor evidence="6">
        <name>Mg(2+)</name>
        <dbReference type="ChEBI" id="CHEBI:18420"/>
    </cofactor>
</comment>
<dbReference type="InterPro" id="IPR005110">
    <property type="entry name" value="MoeA_linker/N"/>
</dbReference>
<evidence type="ECO:0000256" key="3">
    <source>
        <dbReference type="ARBA" id="ARBA00010763"/>
    </source>
</evidence>
<protein>
    <recommendedName>
        <fullName evidence="6">Molybdopterin molybdenumtransferase</fullName>
        <ecNumber evidence="6">2.10.1.1</ecNumber>
    </recommendedName>
</protein>
<keyword evidence="6" id="KW-0500">Molybdenum</keyword>
<dbReference type="InterPro" id="IPR036135">
    <property type="entry name" value="MoeA_linker/N_sf"/>
</dbReference>
<gene>
    <name evidence="8" type="primary">moeA_1</name>
    <name evidence="8" type="ORF">AFCDBAGC_1179</name>
</gene>
<evidence type="ECO:0000256" key="2">
    <source>
        <dbReference type="ARBA" id="ARBA00005046"/>
    </source>
</evidence>
<dbReference type="InterPro" id="IPR036425">
    <property type="entry name" value="MoaB/Mog-like_dom_sf"/>
</dbReference>
<reference evidence="8 9" key="1">
    <citation type="journal article" date="2021" name="Front. Microbiol.">
        <title>Comprehensive Comparative Genomics and Phenotyping of Methylobacterium Species.</title>
        <authorList>
            <person name="Alessa O."/>
            <person name="Ogura Y."/>
            <person name="Fujitani Y."/>
            <person name="Takami H."/>
            <person name="Hayashi T."/>
            <person name="Sahin N."/>
            <person name="Tani A."/>
        </authorList>
    </citation>
    <scope>NUCLEOTIDE SEQUENCE [LARGE SCALE GENOMIC DNA]</scope>
    <source>
        <strain evidence="8 9">DSM 23679</strain>
    </source>
</reference>
<keyword evidence="6" id="KW-0460">Magnesium</keyword>
<comment type="pathway">
    <text evidence="2 6">Cofactor biosynthesis; molybdopterin biosynthesis.</text>
</comment>
<dbReference type="InterPro" id="IPR005111">
    <property type="entry name" value="MoeA_C_domain_IV"/>
</dbReference>
<dbReference type="RefSeq" id="WP_238271370.1">
    <property type="nucleotide sequence ID" value="NZ_BPQG01000011.1"/>
</dbReference>
<dbReference type="Gene3D" id="2.170.190.11">
    <property type="entry name" value="Molybdopterin biosynthesis moea protein, domain 3"/>
    <property type="match status" value="1"/>
</dbReference>
<feature type="domain" description="MoaB/Mog" evidence="7">
    <location>
        <begin position="190"/>
        <end position="327"/>
    </location>
</feature>
<keyword evidence="6" id="KW-0808">Transferase</keyword>
<organism evidence="8 9">
    <name type="scientific">Methylobacterium cerastii</name>
    <dbReference type="NCBI Taxonomy" id="932741"/>
    <lineage>
        <taxon>Bacteria</taxon>
        <taxon>Pseudomonadati</taxon>
        <taxon>Pseudomonadota</taxon>
        <taxon>Alphaproteobacteria</taxon>
        <taxon>Hyphomicrobiales</taxon>
        <taxon>Methylobacteriaceae</taxon>
        <taxon>Methylobacterium</taxon>
    </lineage>
</organism>
<dbReference type="PANTHER" id="PTHR10192:SF5">
    <property type="entry name" value="GEPHYRIN"/>
    <property type="match status" value="1"/>
</dbReference>
<dbReference type="PANTHER" id="PTHR10192">
    <property type="entry name" value="MOLYBDOPTERIN BIOSYNTHESIS PROTEIN"/>
    <property type="match status" value="1"/>
</dbReference>
<dbReference type="EC" id="2.10.1.1" evidence="6"/>
<dbReference type="Pfam" id="PF03453">
    <property type="entry name" value="MoeA_N"/>
    <property type="match status" value="1"/>
</dbReference>
<dbReference type="Proteomes" id="UP001055117">
    <property type="component" value="Unassembled WGS sequence"/>
</dbReference>
<dbReference type="InterPro" id="IPR001453">
    <property type="entry name" value="MoaB/Mog_dom"/>
</dbReference>
<keyword evidence="4 6" id="KW-0501">Molybdenum cofactor biosynthesis</keyword>
<dbReference type="Gene3D" id="2.40.340.10">
    <property type="entry name" value="MoeA, C-terminal, domain IV"/>
    <property type="match status" value="1"/>
</dbReference>
<dbReference type="SUPFAM" id="SSF53218">
    <property type="entry name" value="Molybdenum cofactor biosynthesis proteins"/>
    <property type="match status" value="1"/>
</dbReference>
<evidence type="ECO:0000313" key="9">
    <source>
        <dbReference type="Proteomes" id="UP001055117"/>
    </source>
</evidence>
<dbReference type="SUPFAM" id="SSF63867">
    <property type="entry name" value="MoeA C-terminal domain-like"/>
    <property type="match status" value="1"/>
</dbReference>
<dbReference type="EMBL" id="BPQG01000011">
    <property type="protein sequence ID" value="GJD43327.1"/>
    <property type="molecule type" value="Genomic_DNA"/>
</dbReference>
<evidence type="ECO:0000256" key="6">
    <source>
        <dbReference type="RuleBase" id="RU365090"/>
    </source>
</evidence>
<dbReference type="InterPro" id="IPR038987">
    <property type="entry name" value="MoeA-like"/>
</dbReference>
<evidence type="ECO:0000256" key="1">
    <source>
        <dbReference type="ARBA" id="ARBA00002901"/>
    </source>
</evidence>
<dbReference type="InterPro" id="IPR036688">
    <property type="entry name" value="MoeA_C_domain_IV_sf"/>
</dbReference>
<dbReference type="NCBIfam" id="NF045515">
    <property type="entry name" value="Glp_gephyrin"/>
    <property type="match status" value="1"/>
</dbReference>
<keyword evidence="6" id="KW-0479">Metal-binding</keyword>
<proteinExistence type="inferred from homology"/>
<comment type="function">
    <text evidence="1 6">Catalyzes the insertion of molybdate into adenylated molybdopterin with the concomitant release of AMP.</text>
</comment>
<dbReference type="Pfam" id="PF00994">
    <property type="entry name" value="MoCF_biosynth"/>
    <property type="match status" value="1"/>
</dbReference>
<dbReference type="InterPro" id="IPR008284">
    <property type="entry name" value="MoCF_biosynth_CS"/>
</dbReference>
<comment type="catalytic activity">
    <reaction evidence="5">
        <text>adenylyl-molybdopterin + molybdate = Mo-molybdopterin + AMP + H(+)</text>
        <dbReference type="Rhea" id="RHEA:35047"/>
        <dbReference type="ChEBI" id="CHEBI:15378"/>
        <dbReference type="ChEBI" id="CHEBI:36264"/>
        <dbReference type="ChEBI" id="CHEBI:62727"/>
        <dbReference type="ChEBI" id="CHEBI:71302"/>
        <dbReference type="ChEBI" id="CHEBI:456215"/>
        <dbReference type="EC" id="2.10.1.1"/>
    </reaction>
</comment>
<comment type="similarity">
    <text evidence="3 6">Belongs to the MoeA family.</text>
</comment>